<name>A0A840NWD5_9ACTN</name>
<evidence type="ECO:0000313" key="2">
    <source>
        <dbReference type="Proteomes" id="UP000578449"/>
    </source>
</evidence>
<keyword evidence="2" id="KW-1185">Reference proteome</keyword>
<evidence type="ECO:0000313" key="1">
    <source>
        <dbReference type="EMBL" id="MBB5131522.1"/>
    </source>
</evidence>
<organism evidence="1 2">
    <name type="scientific">Thermocatellispora tengchongensis</name>
    <dbReference type="NCBI Taxonomy" id="1073253"/>
    <lineage>
        <taxon>Bacteria</taxon>
        <taxon>Bacillati</taxon>
        <taxon>Actinomycetota</taxon>
        <taxon>Actinomycetes</taxon>
        <taxon>Streptosporangiales</taxon>
        <taxon>Streptosporangiaceae</taxon>
        <taxon>Thermocatellispora</taxon>
    </lineage>
</organism>
<proteinExistence type="predicted"/>
<dbReference type="EMBL" id="JACHGN010000002">
    <property type="protein sequence ID" value="MBB5131522.1"/>
    <property type="molecule type" value="Genomic_DNA"/>
</dbReference>
<comment type="caution">
    <text evidence="1">The sequence shown here is derived from an EMBL/GenBank/DDBJ whole genome shotgun (WGS) entry which is preliminary data.</text>
</comment>
<dbReference type="Proteomes" id="UP000578449">
    <property type="component" value="Unassembled WGS sequence"/>
</dbReference>
<protein>
    <submittedName>
        <fullName evidence="1">Uncharacterized protein</fullName>
    </submittedName>
</protein>
<dbReference type="AlphaFoldDB" id="A0A840NWD5"/>
<dbReference type="RefSeq" id="WP_185048336.1">
    <property type="nucleotide sequence ID" value="NZ_BAABIX010000022.1"/>
</dbReference>
<reference evidence="1 2" key="1">
    <citation type="submission" date="2020-08" db="EMBL/GenBank/DDBJ databases">
        <title>Genomic Encyclopedia of Type Strains, Phase IV (KMG-IV): sequencing the most valuable type-strain genomes for metagenomic binning, comparative biology and taxonomic classification.</title>
        <authorList>
            <person name="Goeker M."/>
        </authorList>
    </citation>
    <scope>NUCLEOTIDE SEQUENCE [LARGE SCALE GENOMIC DNA]</scope>
    <source>
        <strain evidence="1 2">DSM 45615</strain>
    </source>
</reference>
<sequence length="274" mass="29281">MAIAGTTPIAAACDPAFMLPRGHPVQKAWEAAGGRNSGYGCPIEKEHVYRDGGGGSVVRYQRGAIVRSPAQGEAMTVGAYTRGSAARLIWGPTDPFRYDFFQVRWHRDGAFLEQRVIRPGGREGAAGFRLPGPGRYMFIVEGCDGPVLTQRTVCRQGYTLPVEVRSDAASPPRPARPKIGVRFSRPDSSVLGHFHVSGSGFLANRTIRIRAEGVPSVAYANFYATSTANGEVSELIAFPVARGRVIAFAATDGRGGGTDGTGLLWPETVRVTTS</sequence>
<gene>
    <name evidence="1" type="ORF">HNP84_001228</name>
</gene>
<accession>A0A840NWD5</accession>